<comment type="similarity">
    <text evidence="2">Belongs to the UPF0702 family.</text>
</comment>
<keyword evidence="4 7" id="KW-0812">Transmembrane</keyword>
<keyword evidence="6 7" id="KW-0472">Membrane</keyword>
<dbReference type="InterPro" id="IPR007353">
    <property type="entry name" value="DUF421"/>
</dbReference>
<dbReference type="RefSeq" id="WP_091541729.1">
    <property type="nucleotide sequence ID" value="NZ_FMUS01000007.1"/>
</dbReference>
<organism evidence="9 10">
    <name type="scientific">Alkaliphilus peptidifermentans DSM 18978</name>
    <dbReference type="NCBI Taxonomy" id="1120976"/>
    <lineage>
        <taxon>Bacteria</taxon>
        <taxon>Bacillati</taxon>
        <taxon>Bacillota</taxon>
        <taxon>Clostridia</taxon>
        <taxon>Peptostreptococcales</taxon>
        <taxon>Natronincolaceae</taxon>
        <taxon>Alkaliphilus</taxon>
    </lineage>
</organism>
<dbReference type="Gene3D" id="3.30.240.20">
    <property type="entry name" value="bsu07140 like domains"/>
    <property type="match status" value="2"/>
</dbReference>
<keyword evidence="5 7" id="KW-1133">Transmembrane helix</keyword>
<dbReference type="PANTHER" id="PTHR34582">
    <property type="entry name" value="UPF0702 TRANSMEMBRANE PROTEIN YCAP"/>
    <property type="match status" value="1"/>
</dbReference>
<evidence type="ECO:0000256" key="1">
    <source>
        <dbReference type="ARBA" id="ARBA00004651"/>
    </source>
</evidence>
<dbReference type="InterPro" id="IPR023090">
    <property type="entry name" value="UPF0702_alpha/beta_dom_sf"/>
</dbReference>
<dbReference type="EMBL" id="FMUS01000007">
    <property type="protein sequence ID" value="SCY40434.1"/>
    <property type="molecule type" value="Genomic_DNA"/>
</dbReference>
<protein>
    <submittedName>
        <fullName evidence="9">Uncharacterized membrane protein YcaP, DUF421 family</fullName>
    </submittedName>
</protein>
<feature type="transmembrane region" description="Helical" evidence="7">
    <location>
        <begin position="36"/>
        <end position="53"/>
    </location>
</feature>
<keyword evidence="10" id="KW-1185">Reference proteome</keyword>
<dbReference type="Proteomes" id="UP000198636">
    <property type="component" value="Unassembled WGS sequence"/>
</dbReference>
<evidence type="ECO:0000256" key="7">
    <source>
        <dbReference type="SAM" id="Phobius"/>
    </source>
</evidence>
<gene>
    <name evidence="9" type="ORF">SAMN03080606_01469</name>
</gene>
<evidence type="ECO:0000256" key="5">
    <source>
        <dbReference type="ARBA" id="ARBA00022989"/>
    </source>
</evidence>
<dbReference type="PANTHER" id="PTHR34582:SF6">
    <property type="entry name" value="UPF0702 TRANSMEMBRANE PROTEIN YCAP"/>
    <property type="match status" value="1"/>
</dbReference>
<dbReference type="STRING" id="1120976.SAMN03080606_01469"/>
<keyword evidence="3" id="KW-1003">Cell membrane</keyword>
<evidence type="ECO:0000256" key="3">
    <source>
        <dbReference type="ARBA" id="ARBA00022475"/>
    </source>
</evidence>
<dbReference type="AlphaFoldDB" id="A0A1G5FMR3"/>
<proteinExistence type="inferred from homology"/>
<evidence type="ECO:0000259" key="8">
    <source>
        <dbReference type="Pfam" id="PF04239"/>
    </source>
</evidence>
<feature type="transmembrane region" description="Helical" evidence="7">
    <location>
        <begin position="59"/>
        <end position="76"/>
    </location>
</feature>
<evidence type="ECO:0000256" key="6">
    <source>
        <dbReference type="ARBA" id="ARBA00023136"/>
    </source>
</evidence>
<dbReference type="Pfam" id="PF04239">
    <property type="entry name" value="DUF421"/>
    <property type="match status" value="1"/>
</dbReference>
<accession>A0A1G5FMR3</accession>
<reference evidence="9 10" key="1">
    <citation type="submission" date="2016-10" db="EMBL/GenBank/DDBJ databases">
        <authorList>
            <person name="de Groot N.N."/>
        </authorList>
    </citation>
    <scope>NUCLEOTIDE SEQUENCE [LARGE SCALE GENOMIC DNA]</scope>
    <source>
        <strain evidence="9 10">DSM 18978</strain>
    </source>
</reference>
<dbReference type="GO" id="GO:0005886">
    <property type="term" value="C:plasma membrane"/>
    <property type="evidence" value="ECO:0007669"/>
    <property type="project" value="UniProtKB-SubCell"/>
</dbReference>
<comment type="subcellular location">
    <subcellularLocation>
        <location evidence="1">Cell membrane</location>
        <topology evidence="1">Multi-pass membrane protein</topology>
    </subcellularLocation>
</comment>
<evidence type="ECO:0000313" key="10">
    <source>
        <dbReference type="Proteomes" id="UP000198636"/>
    </source>
</evidence>
<sequence length="236" mass="27021">MEYLMIFIRIITIMSLVLFLNLILTGKRLVGEMPVFDFLIIITMGSVIGADIADPSIEHLPTAFAIVILAIFQYIMNKFILKNRKFARIVTFEPTLVMENGKFLVNNMKKIKYSIDELLMMLREKDIFDFKDVLYAIIESNGRMTVLKKADINPVTPKDMAIGVKEKEVPTIVILEGRFDTESLKRAGLKSEMILDQVKKAGYKTINEIFIATYSKDKQLHISPYHIGIDSKNIQH</sequence>
<feature type="domain" description="YetF C-terminal" evidence="8">
    <location>
        <begin position="82"/>
        <end position="215"/>
    </location>
</feature>
<name>A0A1G5FMR3_9FIRM</name>
<evidence type="ECO:0000313" key="9">
    <source>
        <dbReference type="EMBL" id="SCY40434.1"/>
    </source>
</evidence>
<evidence type="ECO:0000256" key="4">
    <source>
        <dbReference type="ARBA" id="ARBA00022692"/>
    </source>
</evidence>
<evidence type="ECO:0000256" key="2">
    <source>
        <dbReference type="ARBA" id="ARBA00006448"/>
    </source>
</evidence>
<dbReference type="OrthoDB" id="9778331at2"/>
<feature type="transmembrane region" description="Helical" evidence="7">
    <location>
        <begin position="6"/>
        <end position="24"/>
    </location>
</feature>